<organism evidence="2 3">
    <name type="scientific">Brachybacterium sacelli</name>
    <dbReference type="NCBI Taxonomy" id="173364"/>
    <lineage>
        <taxon>Bacteria</taxon>
        <taxon>Bacillati</taxon>
        <taxon>Actinomycetota</taxon>
        <taxon>Actinomycetes</taxon>
        <taxon>Micrococcales</taxon>
        <taxon>Dermabacteraceae</taxon>
        <taxon>Brachybacterium</taxon>
    </lineage>
</organism>
<sequence length="437" mass="46160">MEDFDEARFTQGPLPADGRPERPGGPTIPLRRDEDRHEELVGSSGQLGVRVSAGSADGQEALRAEMHLLASLEVAGLAAAPTVLTLEDDGYVRESAHPLGHRRGRRAAGNPSPATAERAALGRARDDLDALVDALHERDWVLGAPPGEGLGMRADGSVVLLDLGGLRPGQALADRRADRHWVDSVLHDEERTLRRRVHEAEPRTEKELEGPTHVASASSSATPLPAPRPTRSRPEHPAGPRPAVPGLMTSMREVVAQRGLRRTTALTAAAVLSLGVLLGTGTWLVLSPGHEHPKTPPAAASPTREGAPEITEPWALAAELAGARHAYVTGLSSRPAAAPGTPALSSDQQVRQAYQGSTVTGGGPVIHEARLRGGPDEEGLAVLEVTSSREEYEIEEADGTVRTVAASEPAVLELTLRWDGAQWLVTTTRTVSSPDAA</sequence>
<keyword evidence="3" id="KW-1185">Reference proteome</keyword>
<evidence type="ECO:0000256" key="1">
    <source>
        <dbReference type="SAM" id="MobiDB-lite"/>
    </source>
</evidence>
<proteinExistence type="predicted"/>
<feature type="region of interest" description="Disordered" evidence="1">
    <location>
        <begin position="97"/>
        <end position="116"/>
    </location>
</feature>
<feature type="compositionally biased region" description="Basic and acidic residues" evidence="1">
    <location>
        <begin position="30"/>
        <end position="40"/>
    </location>
</feature>
<feature type="compositionally biased region" description="Basic and acidic residues" evidence="1">
    <location>
        <begin position="193"/>
        <end position="210"/>
    </location>
</feature>
<protein>
    <submittedName>
        <fullName evidence="2">Uncharacterized protein</fullName>
    </submittedName>
</protein>
<gene>
    <name evidence="2" type="ORF">JOF43_004259</name>
</gene>
<name>A0ABS4X718_9MICO</name>
<reference evidence="2 3" key="1">
    <citation type="submission" date="2021-03" db="EMBL/GenBank/DDBJ databases">
        <title>Sequencing the genomes of 1000 actinobacteria strains.</title>
        <authorList>
            <person name="Klenk H.-P."/>
        </authorList>
    </citation>
    <scope>NUCLEOTIDE SEQUENCE [LARGE SCALE GENOMIC DNA]</scope>
    <source>
        <strain evidence="2 3">DSM 14566</strain>
    </source>
</reference>
<dbReference type="EMBL" id="JAGIOD010000002">
    <property type="protein sequence ID" value="MBP2384270.1"/>
    <property type="molecule type" value="Genomic_DNA"/>
</dbReference>
<comment type="caution">
    <text evidence="2">The sequence shown here is derived from an EMBL/GenBank/DDBJ whole genome shotgun (WGS) entry which is preliminary data.</text>
</comment>
<evidence type="ECO:0000313" key="2">
    <source>
        <dbReference type="EMBL" id="MBP2384270.1"/>
    </source>
</evidence>
<feature type="region of interest" description="Disordered" evidence="1">
    <location>
        <begin position="1"/>
        <end position="46"/>
    </location>
</feature>
<dbReference type="Proteomes" id="UP001519290">
    <property type="component" value="Unassembled WGS sequence"/>
</dbReference>
<dbReference type="RefSeq" id="WP_209905139.1">
    <property type="nucleotide sequence ID" value="NZ_BAAAJW010000001.1"/>
</dbReference>
<feature type="region of interest" description="Disordered" evidence="1">
    <location>
        <begin position="193"/>
        <end position="246"/>
    </location>
</feature>
<evidence type="ECO:0000313" key="3">
    <source>
        <dbReference type="Proteomes" id="UP001519290"/>
    </source>
</evidence>
<accession>A0ABS4X718</accession>